<dbReference type="GO" id="GO:0006355">
    <property type="term" value="P:regulation of DNA-templated transcription"/>
    <property type="evidence" value="ECO:0007669"/>
    <property type="project" value="InterPro"/>
</dbReference>
<proteinExistence type="predicted"/>
<feature type="region of interest" description="Disordered" evidence="2">
    <location>
        <begin position="240"/>
        <end position="262"/>
    </location>
</feature>
<protein>
    <submittedName>
        <fullName evidence="4">C2H2 finger domain transcription factor CON7</fullName>
    </submittedName>
</protein>
<name>A0AAF0YEE6_9TREE</name>
<feature type="region of interest" description="Disordered" evidence="2">
    <location>
        <begin position="539"/>
        <end position="571"/>
    </location>
</feature>
<keyword evidence="5" id="KW-1185">Reference proteome</keyword>
<sequence>MLSTFESRISLSPSSEELSPSFNLFSLEEDFPDLPALYKSPSNAFDALDRDTTPNSFTLDCSSESPSALATSEDESIPSTSSYLPAVTAKSSLADPETNAFVATLGRIDIKDIASVPPLSMIPPPSGHSNKSSPTNFAFTLPYDRRPTMTPDSATDNYGSHNGQFHGYSGSVLKGRGDDDTADTRFQNPFSQPGHLESINAHSSVDPHFVSEGVNYQAYGSAPHNVSSFPYVGIPTAALTRPGQSLSRPQTSDGLPSYPSHLPGQVPLPSARTLIRDTTGQVMAPYSSRPYGSFDQASSRYVGLGLAAPPSADNELQFVSLAGPAPKKRSRRRYDEIERIYPCEWKGCDKAYGTLNHLNAHVAMQKHGEKRLPSQFKEMRKEWRRKKREEAAATASKEYSQAAAAAAETTGKPGYSQGADQYAAHGSWGSRQSLGGDDSVVPSMYPGAYSGSSSVGTLEPADPFGHRGSTGSFLTSAPTWSGSDTRPNTANTVSSTGSPTDGRFAYSAPYSTGVSVQYDFGRATAGSYHKGQSGLSIAIQQDSDYSSSAPQSGNPLRVGFNPYSMSQNVQL</sequence>
<dbReference type="GeneID" id="87811542"/>
<evidence type="ECO:0000256" key="1">
    <source>
        <dbReference type="PROSITE-ProRule" id="PRU00042"/>
    </source>
</evidence>
<organism evidence="4 5">
    <name type="scientific">Vanrija pseudolonga</name>
    <dbReference type="NCBI Taxonomy" id="143232"/>
    <lineage>
        <taxon>Eukaryota</taxon>
        <taxon>Fungi</taxon>
        <taxon>Dikarya</taxon>
        <taxon>Basidiomycota</taxon>
        <taxon>Agaricomycotina</taxon>
        <taxon>Tremellomycetes</taxon>
        <taxon>Trichosporonales</taxon>
        <taxon>Trichosporonaceae</taxon>
        <taxon>Vanrija</taxon>
    </lineage>
</organism>
<dbReference type="InterPro" id="IPR013087">
    <property type="entry name" value="Znf_C2H2_type"/>
</dbReference>
<dbReference type="RefSeq" id="XP_062630888.1">
    <property type="nucleotide sequence ID" value="XM_062774904.1"/>
</dbReference>
<feature type="compositionally biased region" description="Polar residues" evidence="2">
    <location>
        <begin position="539"/>
        <end position="554"/>
    </location>
</feature>
<dbReference type="PANTHER" id="PTHR36167">
    <property type="entry name" value="C2H2 FINGER DOMAIN TRANSCRIPTION FACTOR (EUROFUNG)-RELATED"/>
    <property type="match status" value="1"/>
</dbReference>
<feature type="domain" description="C2H2-type" evidence="3">
    <location>
        <begin position="341"/>
        <end position="372"/>
    </location>
</feature>
<dbReference type="Gene3D" id="3.30.160.60">
    <property type="entry name" value="Classic Zinc Finger"/>
    <property type="match status" value="1"/>
</dbReference>
<dbReference type="GO" id="GO:0008270">
    <property type="term" value="F:zinc ion binding"/>
    <property type="evidence" value="ECO:0007669"/>
    <property type="project" value="UniProtKB-KW"/>
</dbReference>
<feature type="region of interest" description="Disordered" evidence="2">
    <location>
        <begin position="59"/>
        <end position="80"/>
    </location>
</feature>
<keyword evidence="1" id="KW-0479">Metal-binding</keyword>
<keyword evidence="1" id="KW-0862">Zinc</keyword>
<accession>A0AAF0YEE6</accession>
<evidence type="ECO:0000256" key="2">
    <source>
        <dbReference type="SAM" id="MobiDB-lite"/>
    </source>
</evidence>
<dbReference type="EMBL" id="CP086719">
    <property type="protein sequence ID" value="WOO84862.1"/>
    <property type="molecule type" value="Genomic_DNA"/>
</dbReference>
<feature type="compositionally biased region" description="Polar residues" evidence="2">
    <location>
        <begin position="242"/>
        <end position="254"/>
    </location>
</feature>
<dbReference type="Proteomes" id="UP000827549">
    <property type="component" value="Chromosome 6"/>
</dbReference>
<reference evidence="4" key="1">
    <citation type="submission" date="2023-10" db="EMBL/GenBank/DDBJ databases">
        <authorList>
            <person name="Noh H."/>
        </authorList>
    </citation>
    <scope>NUCLEOTIDE SEQUENCE</scope>
    <source>
        <strain evidence="4">DUCC4014</strain>
    </source>
</reference>
<dbReference type="PROSITE" id="PS00028">
    <property type="entry name" value="ZINC_FINGER_C2H2_1"/>
    <property type="match status" value="1"/>
</dbReference>
<evidence type="ECO:0000313" key="5">
    <source>
        <dbReference type="Proteomes" id="UP000827549"/>
    </source>
</evidence>
<keyword evidence="1" id="KW-0863">Zinc-finger</keyword>
<feature type="compositionally biased region" description="Polar residues" evidence="2">
    <location>
        <begin position="469"/>
        <end position="499"/>
    </location>
</feature>
<dbReference type="AlphaFoldDB" id="A0AAF0YEE6"/>
<evidence type="ECO:0000259" key="3">
    <source>
        <dbReference type="PROSITE" id="PS50157"/>
    </source>
</evidence>
<dbReference type="PROSITE" id="PS50157">
    <property type="entry name" value="ZINC_FINGER_C2H2_2"/>
    <property type="match status" value="1"/>
</dbReference>
<evidence type="ECO:0000313" key="4">
    <source>
        <dbReference type="EMBL" id="WOO84862.1"/>
    </source>
</evidence>
<feature type="compositionally biased region" description="Basic and acidic residues" evidence="2">
    <location>
        <begin position="366"/>
        <end position="381"/>
    </location>
</feature>
<feature type="region of interest" description="Disordered" evidence="2">
    <location>
        <begin position="366"/>
        <end position="396"/>
    </location>
</feature>
<feature type="compositionally biased region" description="Polar residues" evidence="2">
    <location>
        <begin position="59"/>
        <end position="70"/>
    </location>
</feature>
<feature type="region of interest" description="Disordered" evidence="2">
    <location>
        <begin position="450"/>
        <end position="503"/>
    </location>
</feature>
<dbReference type="InterPro" id="IPR039327">
    <property type="entry name" value="CON7-like"/>
</dbReference>
<gene>
    <name evidence="4" type="primary">CON7</name>
    <name evidence="4" type="ORF">LOC62_06G008376</name>
</gene>
<dbReference type="PANTHER" id="PTHR36167:SF3">
    <property type="entry name" value="C2H2 FINGER DOMAIN TRANSCRIPTION FACTOR (EUROFUNG)-RELATED"/>
    <property type="match status" value="1"/>
</dbReference>